<evidence type="ECO:0000259" key="2">
    <source>
        <dbReference type="Pfam" id="PF13178"/>
    </source>
</evidence>
<feature type="region of interest" description="Disordered" evidence="1">
    <location>
        <begin position="186"/>
        <end position="212"/>
    </location>
</feature>
<keyword evidence="4" id="KW-1185">Reference proteome</keyword>
<sequence>MAAGGLGEPMKAKLDLISQKARSVWDSSPQPVKSFPWNKAAESFIQLILDLVLAVMKYLSVPVLAVSSLCEMSYCDEQDSYGWDGPVSMVDLHLQLELLLLYARQAIKDLKALKGLVKIQALVRGHLVRKQTSEMLRCMNALMSIQVRARVQRIQMTEEPPIIVKRKLTHREPAHDQLRRGHSDNLNLTERRGSSRWNEDPISHQQIKTREHEFSTNYSERFLISKQELQSQVYTNPSPFTNTSSSQYKEYFYGTPNRISHQKYNVSNFGHIKAPDSPSVDYSGTTSHNSQFGHNYMANTHSSMAHLRSSSEPKQRPLKQKTMRSPSFGGINTRPDTRDQIQSSNGQKKQPPWSIKRYRAAKSSKDIEYDSNRLGTSSSSSNRTLRHTR</sequence>
<dbReference type="Proteomes" id="UP001237642">
    <property type="component" value="Unassembled WGS sequence"/>
</dbReference>
<evidence type="ECO:0000313" key="3">
    <source>
        <dbReference type="EMBL" id="KAK1394430.1"/>
    </source>
</evidence>
<feature type="domain" description="DUF4005" evidence="2">
    <location>
        <begin position="251"/>
        <end position="353"/>
    </location>
</feature>
<dbReference type="Pfam" id="PF13178">
    <property type="entry name" value="DUF4005"/>
    <property type="match status" value="1"/>
</dbReference>
<dbReference type="AlphaFoldDB" id="A0AAD8IYN5"/>
<dbReference type="InterPro" id="IPR025064">
    <property type="entry name" value="DUF4005"/>
</dbReference>
<dbReference type="EMBL" id="JAUIZM010000003">
    <property type="protein sequence ID" value="KAK1394430.1"/>
    <property type="molecule type" value="Genomic_DNA"/>
</dbReference>
<dbReference type="PANTHER" id="PTHR36000:SF2">
    <property type="entry name" value="DEFECTIVE 1273 PROTEIN, PUTATIVE-RELATED"/>
    <property type="match status" value="1"/>
</dbReference>
<comment type="caution">
    <text evidence="3">The sequence shown here is derived from an EMBL/GenBank/DDBJ whole genome shotgun (WGS) entry which is preliminary data.</text>
</comment>
<organism evidence="3 4">
    <name type="scientific">Heracleum sosnowskyi</name>
    <dbReference type="NCBI Taxonomy" id="360622"/>
    <lineage>
        <taxon>Eukaryota</taxon>
        <taxon>Viridiplantae</taxon>
        <taxon>Streptophyta</taxon>
        <taxon>Embryophyta</taxon>
        <taxon>Tracheophyta</taxon>
        <taxon>Spermatophyta</taxon>
        <taxon>Magnoliopsida</taxon>
        <taxon>eudicotyledons</taxon>
        <taxon>Gunneridae</taxon>
        <taxon>Pentapetalae</taxon>
        <taxon>asterids</taxon>
        <taxon>campanulids</taxon>
        <taxon>Apiales</taxon>
        <taxon>Apiaceae</taxon>
        <taxon>Apioideae</taxon>
        <taxon>apioid superclade</taxon>
        <taxon>Tordylieae</taxon>
        <taxon>Tordyliinae</taxon>
        <taxon>Heracleum</taxon>
    </lineage>
</organism>
<accession>A0AAD8IYN5</accession>
<reference evidence="3" key="2">
    <citation type="submission" date="2023-05" db="EMBL/GenBank/DDBJ databases">
        <authorList>
            <person name="Schelkunov M.I."/>
        </authorList>
    </citation>
    <scope>NUCLEOTIDE SEQUENCE</scope>
    <source>
        <strain evidence="3">Hsosn_3</strain>
        <tissue evidence="3">Leaf</tissue>
    </source>
</reference>
<gene>
    <name evidence="3" type="ORF">POM88_013486</name>
</gene>
<protein>
    <recommendedName>
        <fullName evidence="2">DUF4005 domain-containing protein</fullName>
    </recommendedName>
</protein>
<reference evidence="3" key="1">
    <citation type="submission" date="2023-02" db="EMBL/GenBank/DDBJ databases">
        <title>Genome of toxic invasive species Heracleum sosnowskyi carries increased number of genes despite the absence of recent whole-genome duplications.</title>
        <authorList>
            <person name="Schelkunov M."/>
            <person name="Shtratnikova V."/>
            <person name="Makarenko M."/>
            <person name="Klepikova A."/>
            <person name="Omelchenko D."/>
            <person name="Novikova G."/>
            <person name="Obukhova E."/>
            <person name="Bogdanov V."/>
            <person name="Penin A."/>
            <person name="Logacheva M."/>
        </authorList>
    </citation>
    <scope>NUCLEOTIDE SEQUENCE</scope>
    <source>
        <strain evidence="3">Hsosn_3</strain>
        <tissue evidence="3">Leaf</tissue>
    </source>
</reference>
<dbReference type="PROSITE" id="PS50096">
    <property type="entry name" value="IQ"/>
    <property type="match status" value="1"/>
</dbReference>
<feature type="region of interest" description="Disordered" evidence="1">
    <location>
        <begin position="277"/>
        <end position="296"/>
    </location>
</feature>
<proteinExistence type="predicted"/>
<evidence type="ECO:0000256" key="1">
    <source>
        <dbReference type="SAM" id="MobiDB-lite"/>
    </source>
</evidence>
<dbReference type="PANTHER" id="PTHR36000">
    <property type="entry name" value="DEFECTIVE 1273 PROTEIN, PUTATIVE-RELATED"/>
    <property type="match status" value="1"/>
</dbReference>
<feature type="region of interest" description="Disordered" evidence="1">
    <location>
        <begin position="303"/>
        <end position="389"/>
    </location>
</feature>
<feature type="compositionally biased region" description="Polar residues" evidence="1">
    <location>
        <begin position="280"/>
        <end position="296"/>
    </location>
</feature>
<evidence type="ECO:0000313" key="4">
    <source>
        <dbReference type="Proteomes" id="UP001237642"/>
    </source>
</evidence>
<feature type="compositionally biased region" description="Low complexity" evidence="1">
    <location>
        <begin position="372"/>
        <end position="383"/>
    </location>
</feature>
<name>A0AAD8IYN5_9APIA</name>